<keyword evidence="1" id="KW-1133">Transmembrane helix</keyword>
<dbReference type="AlphaFoldDB" id="A0A8J2SQF5"/>
<organism evidence="2 3">
    <name type="scientific">Pelagomonas calceolata</name>
    <dbReference type="NCBI Taxonomy" id="35677"/>
    <lineage>
        <taxon>Eukaryota</taxon>
        <taxon>Sar</taxon>
        <taxon>Stramenopiles</taxon>
        <taxon>Ochrophyta</taxon>
        <taxon>Pelagophyceae</taxon>
        <taxon>Pelagomonadales</taxon>
        <taxon>Pelagomonadaceae</taxon>
        <taxon>Pelagomonas</taxon>
    </lineage>
</organism>
<evidence type="ECO:0000313" key="2">
    <source>
        <dbReference type="EMBL" id="CAH0370804.1"/>
    </source>
</evidence>
<keyword evidence="1" id="KW-0472">Membrane</keyword>
<comment type="caution">
    <text evidence="2">The sequence shown here is derived from an EMBL/GenBank/DDBJ whole genome shotgun (WGS) entry which is preliminary data.</text>
</comment>
<feature type="transmembrane region" description="Helical" evidence="1">
    <location>
        <begin position="291"/>
        <end position="317"/>
    </location>
</feature>
<evidence type="ECO:0000313" key="3">
    <source>
        <dbReference type="Proteomes" id="UP000789595"/>
    </source>
</evidence>
<protein>
    <submittedName>
        <fullName evidence="2">Uncharacterized protein</fullName>
    </submittedName>
</protein>
<proteinExistence type="predicted"/>
<sequence>MLVCCPFSSGCSLTGSISGSCPLLASMGSICWLLLALAAADVLELKVDDELAVQARAEFAKFEQVIAPADAVLDWAERSAYREQVTDEEFAASWVYATENSEEEGLDAARFERFVSAVDAFARERLTKEPPSLGQLARGMLKSPAMRKMVTSLAVGAEGSGGLLGMDEKLRLGDGTTDDEELSAQLDDMLQSEGFADLVDRVVNTPSILAAVDDAAHKGTAPNAADLLPAITEAVCAGSGLSERECAEVEKSAAERLNRLGFLDGDGSGGLLWRTVERLAYFATRLGASGLGGALVLAPVVALFLALFLAFAVKALAHNLQRLFGRKKKRRKRD</sequence>
<reference evidence="2" key="1">
    <citation type="submission" date="2021-11" db="EMBL/GenBank/DDBJ databases">
        <authorList>
            <consortium name="Genoscope - CEA"/>
            <person name="William W."/>
        </authorList>
    </citation>
    <scope>NUCLEOTIDE SEQUENCE</scope>
</reference>
<accession>A0A8J2SQF5</accession>
<evidence type="ECO:0000256" key="1">
    <source>
        <dbReference type="SAM" id="Phobius"/>
    </source>
</evidence>
<name>A0A8J2SQF5_9STRA</name>
<dbReference type="EMBL" id="CAKKNE010000003">
    <property type="protein sequence ID" value="CAH0370804.1"/>
    <property type="molecule type" value="Genomic_DNA"/>
</dbReference>
<dbReference type="Proteomes" id="UP000789595">
    <property type="component" value="Unassembled WGS sequence"/>
</dbReference>
<gene>
    <name evidence="2" type="ORF">PECAL_3P07130</name>
</gene>
<keyword evidence="1" id="KW-0812">Transmembrane</keyword>
<keyword evidence="3" id="KW-1185">Reference proteome</keyword>